<comment type="caution">
    <text evidence="3">The sequence shown here is derived from an EMBL/GenBank/DDBJ whole genome shotgun (WGS) entry which is preliminary data.</text>
</comment>
<feature type="region of interest" description="Disordered" evidence="1">
    <location>
        <begin position="433"/>
        <end position="453"/>
    </location>
</feature>
<gene>
    <name evidence="3" type="ORF">SHERM_01529</name>
</gene>
<dbReference type="OrthoDB" id="642536at2759"/>
<dbReference type="EMBL" id="CACSLK010020336">
    <property type="protein sequence ID" value="CAA0820291.1"/>
    <property type="molecule type" value="Genomic_DNA"/>
</dbReference>
<protein>
    <recommendedName>
        <fullName evidence="2">KIB1-4 beta-propeller domain-containing protein</fullName>
    </recommendedName>
</protein>
<dbReference type="InterPro" id="IPR050942">
    <property type="entry name" value="F-box_BR-signaling"/>
</dbReference>
<dbReference type="PANTHER" id="PTHR44259">
    <property type="entry name" value="OS07G0183000 PROTEIN-RELATED"/>
    <property type="match status" value="1"/>
</dbReference>
<dbReference type="AlphaFoldDB" id="A0A9N7RBD7"/>
<evidence type="ECO:0000259" key="2">
    <source>
        <dbReference type="Pfam" id="PF03478"/>
    </source>
</evidence>
<feature type="domain" description="KIB1-4 beta-propeller" evidence="2">
    <location>
        <begin position="53"/>
        <end position="365"/>
    </location>
</feature>
<feature type="region of interest" description="Disordered" evidence="1">
    <location>
        <begin position="1"/>
        <end position="20"/>
    </location>
</feature>
<evidence type="ECO:0000256" key="1">
    <source>
        <dbReference type="SAM" id="MobiDB-lite"/>
    </source>
</evidence>
<dbReference type="Pfam" id="PF03478">
    <property type="entry name" value="Beta-prop_KIB1-4"/>
    <property type="match status" value="1"/>
</dbReference>
<dbReference type="InterPro" id="IPR005174">
    <property type="entry name" value="KIB1-4_b-propeller"/>
</dbReference>
<feature type="compositionally biased region" description="Low complexity" evidence="1">
    <location>
        <begin position="435"/>
        <end position="448"/>
    </location>
</feature>
<name>A0A9N7RBD7_STRHE</name>
<proteinExistence type="predicted"/>
<sequence>MMSTLAEPMFSSSTRQNPSSSPWLLLPPAFDVTVTGAASFSYKFYNPADNKIVSLDTGKSCHERELTHLDMCFAGSSRGWLALLSPSFDLFLYNPISRRHIKLPPVLDLPEFPTGPLMIHKLILSCSPDTPNCRAIIIYNGMRALAFCCPGFSMEWTHIGDHHWLDPNSGEPFRNIDYGYWDCVYSTRHEALFTLTRSGVLESWDLRDPHSLRAVKIADVRKELCRISYSNDLQLTCDRVQHLVVAGQDLLVVTQYVGCFDFDGLYVDFNDPYQDVFYRCLPFVTIAFKVYKYDPEDEEVDYVNSLDGSLDGLVLFVGYHSDSFALPAAEFPDLKPNSIYFANALDVVMSPCTPPIGGHDIGIFNYETRLGGEVTDDGWPMTVQGAAVTAKRRRDLRYTFRQYTLCWKVFEIFLHAFWWRPPTVRRRRPWPGNYSTASASPSSSAQQAGLDPSTCSPDPIDRVGILNWADIYSGGYFREKLELLASSSLSASGIEIVNNKNPNLFGSG</sequence>
<feature type="compositionally biased region" description="Low complexity" evidence="1">
    <location>
        <begin position="11"/>
        <end position="20"/>
    </location>
</feature>
<evidence type="ECO:0000313" key="3">
    <source>
        <dbReference type="EMBL" id="CAA0820291.1"/>
    </source>
</evidence>
<reference evidence="3" key="1">
    <citation type="submission" date="2019-12" db="EMBL/GenBank/DDBJ databases">
        <authorList>
            <person name="Scholes J."/>
        </authorList>
    </citation>
    <scope>NUCLEOTIDE SEQUENCE</scope>
</reference>
<accession>A0A9N7RBD7</accession>
<organism evidence="3 4">
    <name type="scientific">Striga hermonthica</name>
    <name type="common">Purple witchweed</name>
    <name type="synonym">Buchnera hermonthica</name>
    <dbReference type="NCBI Taxonomy" id="68872"/>
    <lineage>
        <taxon>Eukaryota</taxon>
        <taxon>Viridiplantae</taxon>
        <taxon>Streptophyta</taxon>
        <taxon>Embryophyta</taxon>
        <taxon>Tracheophyta</taxon>
        <taxon>Spermatophyta</taxon>
        <taxon>Magnoliopsida</taxon>
        <taxon>eudicotyledons</taxon>
        <taxon>Gunneridae</taxon>
        <taxon>Pentapetalae</taxon>
        <taxon>asterids</taxon>
        <taxon>lamiids</taxon>
        <taxon>Lamiales</taxon>
        <taxon>Orobanchaceae</taxon>
        <taxon>Buchnereae</taxon>
        <taxon>Striga</taxon>
    </lineage>
</organism>
<evidence type="ECO:0000313" key="4">
    <source>
        <dbReference type="Proteomes" id="UP001153555"/>
    </source>
</evidence>
<dbReference type="Proteomes" id="UP001153555">
    <property type="component" value="Unassembled WGS sequence"/>
</dbReference>
<dbReference type="PANTHER" id="PTHR44259:SF37">
    <property type="entry name" value="DUF1618 DOMAIN-CONTAINING PROTEIN"/>
    <property type="match status" value="1"/>
</dbReference>
<keyword evidence="4" id="KW-1185">Reference proteome</keyword>